<feature type="region of interest" description="Disordered" evidence="1">
    <location>
        <begin position="1"/>
        <end position="140"/>
    </location>
</feature>
<feature type="compositionally biased region" description="Acidic residues" evidence="1">
    <location>
        <begin position="66"/>
        <end position="83"/>
    </location>
</feature>
<evidence type="ECO:0000313" key="2">
    <source>
        <dbReference type="EMBL" id="KAK0955068.1"/>
    </source>
</evidence>
<protein>
    <submittedName>
        <fullName evidence="2">Uncharacterized protein</fullName>
    </submittedName>
</protein>
<comment type="caution">
    <text evidence="2">The sequence shown here is derived from an EMBL/GenBank/DDBJ whole genome shotgun (WGS) entry which is preliminary data.</text>
</comment>
<proteinExistence type="predicted"/>
<feature type="compositionally biased region" description="Basic and acidic residues" evidence="1">
    <location>
        <begin position="1"/>
        <end position="15"/>
    </location>
</feature>
<keyword evidence="3" id="KW-1185">Reference proteome</keyword>
<sequence>MSKRERSATPEPVERKHARVTMEMPIRTRPAPIAHLGDEIRGESPQRGEVVKQRHSERLRKKREQEELEYGDEEWEGFGDWEPGDLPAAGSGDDDEGGMTEVERGESSDAEDEVVQDAEVADGNGEDISEGDDAAEDDEEYAPSDINVELTSYPILRSTIDHTGAIAKYWGPGSLDQLLDQKLIPKEVIPLSEPSGGELRDIPVERWSSRVHYKLAILALSARLADANHYLLEVYEKRQAESARGRLGLEEGDVRHASMAVETARHKGLVWHPRDNPRP</sequence>
<accession>A0AAN6H586</accession>
<dbReference type="Proteomes" id="UP001175353">
    <property type="component" value="Unassembled WGS sequence"/>
</dbReference>
<reference evidence="2" key="1">
    <citation type="submission" date="2023-06" db="EMBL/GenBank/DDBJ databases">
        <title>Black Yeasts Isolated from many extreme environments.</title>
        <authorList>
            <person name="Coleine C."/>
            <person name="Stajich J.E."/>
            <person name="Selbmann L."/>
        </authorList>
    </citation>
    <scope>NUCLEOTIDE SEQUENCE</scope>
    <source>
        <strain evidence="2">CCFEE 5200</strain>
    </source>
</reference>
<name>A0AAN6H586_9PEZI</name>
<evidence type="ECO:0000256" key="1">
    <source>
        <dbReference type="SAM" id="MobiDB-lite"/>
    </source>
</evidence>
<gene>
    <name evidence="2" type="ORF">LTR91_023018</name>
</gene>
<evidence type="ECO:0000313" key="3">
    <source>
        <dbReference type="Proteomes" id="UP001175353"/>
    </source>
</evidence>
<feature type="compositionally biased region" description="Acidic residues" evidence="1">
    <location>
        <begin position="108"/>
        <end position="140"/>
    </location>
</feature>
<dbReference type="EMBL" id="JAUJLE010000482">
    <property type="protein sequence ID" value="KAK0955068.1"/>
    <property type="molecule type" value="Genomic_DNA"/>
</dbReference>
<organism evidence="2 3">
    <name type="scientific">Friedmanniomyces endolithicus</name>
    <dbReference type="NCBI Taxonomy" id="329885"/>
    <lineage>
        <taxon>Eukaryota</taxon>
        <taxon>Fungi</taxon>
        <taxon>Dikarya</taxon>
        <taxon>Ascomycota</taxon>
        <taxon>Pezizomycotina</taxon>
        <taxon>Dothideomycetes</taxon>
        <taxon>Dothideomycetidae</taxon>
        <taxon>Mycosphaerellales</taxon>
        <taxon>Teratosphaeriaceae</taxon>
        <taxon>Friedmanniomyces</taxon>
    </lineage>
</organism>
<feature type="compositionally biased region" description="Basic and acidic residues" evidence="1">
    <location>
        <begin position="36"/>
        <end position="56"/>
    </location>
</feature>
<dbReference type="AlphaFoldDB" id="A0AAN6H586"/>